<name>A0A6F9DRU0_9ASCI</name>
<dbReference type="InterPro" id="IPR001619">
    <property type="entry name" value="Sec1-like"/>
</dbReference>
<dbReference type="Gene3D" id="3.40.50.1910">
    <property type="match status" value="1"/>
</dbReference>
<dbReference type="EMBL" id="LR790029">
    <property type="protein sequence ID" value="CAB3265891.1"/>
    <property type="molecule type" value="mRNA"/>
</dbReference>
<dbReference type="PIRSF" id="PIRSF005715">
    <property type="entry name" value="VPS45_Sec1"/>
    <property type="match status" value="1"/>
</dbReference>
<organism evidence="2">
    <name type="scientific">Phallusia mammillata</name>
    <dbReference type="NCBI Taxonomy" id="59560"/>
    <lineage>
        <taxon>Eukaryota</taxon>
        <taxon>Metazoa</taxon>
        <taxon>Chordata</taxon>
        <taxon>Tunicata</taxon>
        <taxon>Ascidiacea</taxon>
        <taxon>Phlebobranchia</taxon>
        <taxon>Ascidiidae</taxon>
        <taxon>Phallusia</taxon>
    </lineage>
</organism>
<accession>A0A6F9DRU0</accession>
<gene>
    <name evidence="2" type="primary">Scfd1</name>
</gene>
<dbReference type="Pfam" id="PF00995">
    <property type="entry name" value="Sec1"/>
    <property type="match status" value="1"/>
</dbReference>
<reference evidence="2" key="1">
    <citation type="submission" date="2020-04" db="EMBL/GenBank/DDBJ databases">
        <authorList>
            <person name="Neveu A P."/>
        </authorList>
    </citation>
    <scope>NUCLEOTIDE SEQUENCE</scope>
    <source>
        <tissue evidence="2">Whole embryo</tissue>
    </source>
</reference>
<dbReference type="Gene3D" id="1.25.40.60">
    <property type="match status" value="1"/>
</dbReference>
<dbReference type="Gene3D" id="3.90.830.10">
    <property type="entry name" value="Syntaxin Binding Protein 1, Chain A, domain 2"/>
    <property type="match status" value="1"/>
</dbReference>
<protein>
    <submittedName>
        <fullName evidence="2">Sec1 family domain-containing protein 1</fullName>
    </submittedName>
</protein>
<dbReference type="InterPro" id="IPR043127">
    <property type="entry name" value="Sec-1-like_dom3a"/>
</dbReference>
<dbReference type="AlphaFoldDB" id="A0A6F9DRU0"/>
<dbReference type="InterPro" id="IPR043154">
    <property type="entry name" value="Sec-1-like_dom1"/>
</dbReference>
<dbReference type="PANTHER" id="PTHR11679">
    <property type="entry name" value="VESICLE PROTEIN SORTING-ASSOCIATED"/>
    <property type="match status" value="1"/>
</dbReference>
<dbReference type="SUPFAM" id="SSF56815">
    <property type="entry name" value="Sec1/munc18-like (SM) proteins"/>
    <property type="match status" value="1"/>
</dbReference>
<proteinExistence type="evidence at transcript level"/>
<dbReference type="Gene3D" id="3.40.50.2060">
    <property type="match status" value="1"/>
</dbReference>
<sequence>MRGSNMSSTIRDRQIAALKCMLNLGKVATKKSAIEPEWKVLIYDQHGQDIISPLLSVAELRDLGITLYLPLESARDAISDVTAVYFVVPNDENISRICQDMKDKLYDNYHFNFISAISRTKLEDVATAALQSDADTQMIKIFDQYINFVTLEKDLFVIKGKGDRLSSYHNLNKSDLKDYEMMSIIDSMVDSLYCVFVSMGAMPIIRCPPGNAAEMVAEKLDKRFRDNLRDARNSFFSSMPGSVGDHGQQFSTFQRPLLLILDRNVDLATPLHHTWTYQSLVHDVMDFNLNSVTIVEESGAASTSQSRKKTQVFSLGQNDKFWQQYKGNPFPEVAQAVQEEIEEYKGHEEEVQRLKSAMGLSDTDSGPVDISDNTAKLTSAMSSLPELLEKKRLIDMHTTIATAVLGSIKERKLDEYFEMEEKIMNKSASEKALLDLINDPVGGTPEDKMRMFLIYFLCQATNETNLDQFTQALEGAGCDMSPIKYIKRWRQYSMPSTSSQQQYRGGGTKTVNMFSHLMSTGSQFVMEGVKNLVIKKHNLPVTKILDSLMELKNSSETEKYRYFDPKILRSVDSGAGRTKLPYSDAVVFVVGGGNYIEYHNLMEYSKSKTGKRISYGCSELANASQFLRQLSLLGKELE</sequence>
<dbReference type="GO" id="GO:0016192">
    <property type="term" value="P:vesicle-mediated transport"/>
    <property type="evidence" value="ECO:0007669"/>
    <property type="project" value="InterPro"/>
</dbReference>
<evidence type="ECO:0000313" key="2">
    <source>
        <dbReference type="EMBL" id="CAB3265891.1"/>
    </source>
</evidence>
<evidence type="ECO:0000256" key="1">
    <source>
        <dbReference type="ARBA" id="ARBA00009884"/>
    </source>
</evidence>
<dbReference type="InterPro" id="IPR027482">
    <property type="entry name" value="Sec1-like_dom2"/>
</dbReference>
<dbReference type="InterPro" id="IPR036045">
    <property type="entry name" value="Sec1-like_sf"/>
</dbReference>
<comment type="similarity">
    <text evidence="1">Belongs to the STXBP/unc-18/SEC1 family.</text>
</comment>